<sequence length="134" mass="14447">MVWNSQKKLKDLEKGSDLDSISSFGSVHGKGFILAPKQAHLAPSPPSPTYPRTGTDSRFTKSLPTSEKEPKMRSFVRRHAFLIFLAVALILVCTITAIGVLLKARTRNSPIITPDQLTAGGASDSVATLTATLR</sequence>
<organism evidence="1 2">
    <name type="scientific">Acaulospora colombiana</name>
    <dbReference type="NCBI Taxonomy" id="27376"/>
    <lineage>
        <taxon>Eukaryota</taxon>
        <taxon>Fungi</taxon>
        <taxon>Fungi incertae sedis</taxon>
        <taxon>Mucoromycota</taxon>
        <taxon>Glomeromycotina</taxon>
        <taxon>Glomeromycetes</taxon>
        <taxon>Diversisporales</taxon>
        <taxon>Acaulosporaceae</taxon>
        <taxon>Acaulospora</taxon>
    </lineage>
</organism>
<name>A0ACA9NCL5_9GLOM</name>
<accession>A0ACA9NCL5</accession>
<gene>
    <name evidence="1" type="ORF">ACOLOM_LOCUS7897</name>
</gene>
<comment type="caution">
    <text evidence="1">The sequence shown here is derived from an EMBL/GenBank/DDBJ whole genome shotgun (WGS) entry which is preliminary data.</text>
</comment>
<dbReference type="EMBL" id="CAJVPT010019215">
    <property type="protein sequence ID" value="CAG8639738.1"/>
    <property type="molecule type" value="Genomic_DNA"/>
</dbReference>
<dbReference type="Proteomes" id="UP000789525">
    <property type="component" value="Unassembled WGS sequence"/>
</dbReference>
<proteinExistence type="predicted"/>
<evidence type="ECO:0000313" key="1">
    <source>
        <dbReference type="EMBL" id="CAG8639738.1"/>
    </source>
</evidence>
<protein>
    <submittedName>
        <fullName evidence="1">15787_t:CDS:1</fullName>
    </submittedName>
</protein>
<keyword evidence="2" id="KW-1185">Reference proteome</keyword>
<reference evidence="1" key="1">
    <citation type="submission" date="2021-06" db="EMBL/GenBank/DDBJ databases">
        <authorList>
            <person name="Kallberg Y."/>
            <person name="Tangrot J."/>
            <person name="Rosling A."/>
        </authorList>
    </citation>
    <scope>NUCLEOTIDE SEQUENCE</scope>
    <source>
        <strain evidence="1">CL356</strain>
    </source>
</reference>
<evidence type="ECO:0000313" key="2">
    <source>
        <dbReference type="Proteomes" id="UP000789525"/>
    </source>
</evidence>